<keyword evidence="7" id="KW-0862">Zinc</keyword>
<gene>
    <name evidence="9" type="ORF">GRF29_106g380100</name>
</gene>
<dbReference type="EMBL" id="WVTA01000010">
    <property type="protein sequence ID" value="KAK3203699.1"/>
    <property type="molecule type" value="Genomic_DNA"/>
</dbReference>
<evidence type="ECO:0000256" key="8">
    <source>
        <dbReference type="SAM" id="Phobius"/>
    </source>
</evidence>
<feature type="binding site" evidence="7">
    <location>
        <position position="135"/>
    </location>
    <ligand>
        <name>Zn(2+)</name>
        <dbReference type="ChEBI" id="CHEBI:29105"/>
        <note>catalytic</note>
    </ligand>
</feature>
<dbReference type="AlphaFoldDB" id="A0AAN6LTW1"/>
<dbReference type="GO" id="GO:0046872">
    <property type="term" value="F:metal ion binding"/>
    <property type="evidence" value="ECO:0007669"/>
    <property type="project" value="UniProtKB-KW"/>
</dbReference>
<keyword evidence="5 8" id="KW-1133">Transmembrane helix</keyword>
<keyword evidence="6 8" id="KW-0472">Membrane</keyword>
<dbReference type="Pfam" id="PF05875">
    <property type="entry name" value="Ceramidase"/>
    <property type="match status" value="1"/>
</dbReference>
<dbReference type="InterPro" id="IPR008901">
    <property type="entry name" value="ACER"/>
</dbReference>
<dbReference type="GO" id="GO:0016811">
    <property type="term" value="F:hydrolase activity, acting on carbon-nitrogen (but not peptide) bonds, in linear amides"/>
    <property type="evidence" value="ECO:0007669"/>
    <property type="project" value="InterPro"/>
</dbReference>
<proteinExistence type="inferred from homology"/>
<protein>
    <recommendedName>
        <fullName evidence="11">Alkaline ceramidase</fullName>
    </recommendedName>
</protein>
<dbReference type="PANTHER" id="PTHR46187">
    <property type="entry name" value="ALKALINE CERAMIDASE 3"/>
    <property type="match status" value="1"/>
</dbReference>
<feature type="transmembrane region" description="Helical" evidence="8">
    <location>
        <begin position="136"/>
        <end position="157"/>
    </location>
</feature>
<accession>A0AAN6LTW1</accession>
<sequence length="192" mass="21527">MITGDDLSMFLAVGALLHQLQTFNKSPAARRTITLIILGTLIPVSVYHCWADEIYVHQITFASMVLLCGRKIRQLVREQIPSAEQRNRLLNLANAGLGTGVFGYLLWNIDEHFCGHLTAVKHAIGMPWSFLFELHGWWHICTGIGAYVGMAVVEYLVTIEEGKTDKIEEGFVWPVKAILRDFEGVTSAKKTK</sequence>
<evidence type="ECO:0008006" key="11">
    <source>
        <dbReference type="Google" id="ProtNLM"/>
    </source>
</evidence>
<evidence type="ECO:0000256" key="4">
    <source>
        <dbReference type="ARBA" id="ARBA00022801"/>
    </source>
</evidence>
<keyword evidence="3 8" id="KW-0812">Transmembrane</keyword>
<feature type="transmembrane region" description="Helical" evidence="8">
    <location>
        <begin position="28"/>
        <end position="48"/>
    </location>
</feature>
<evidence type="ECO:0000313" key="10">
    <source>
        <dbReference type="Proteomes" id="UP001280581"/>
    </source>
</evidence>
<evidence type="ECO:0000256" key="2">
    <source>
        <dbReference type="ARBA" id="ARBA00009780"/>
    </source>
</evidence>
<evidence type="ECO:0000256" key="1">
    <source>
        <dbReference type="ARBA" id="ARBA00004141"/>
    </source>
</evidence>
<dbReference type="GO" id="GO:0046514">
    <property type="term" value="P:ceramide catabolic process"/>
    <property type="evidence" value="ECO:0007669"/>
    <property type="project" value="TreeGrafter"/>
</dbReference>
<dbReference type="GO" id="GO:0046513">
    <property type="term" value="P:ceramide biosynthetic process"/>
    <property type="evidence" value="ECO:0007669"/>
    <property type="project" value="TreeGrafter"/>
</dbReference>
<evidence type="ECO:0000256" key="6">
    <source>
        <dbReference type="ARBA" id="ARBA00023136"/>
    </source>
</evidence>
<organism evidence="9 10">
    <name type="scientific">Pseudopithomyces chartarum</name>
    <dbReference type="NCBI Taxonomy" id="1892770"/>
    <lineage>
        <taxon>Eukaryota</taxon>
        <taxon>Fungi</taxon>
        <taxon>Dikarya</taxon>
        <taxon>Ascomycota</taxon>
        <taxon>Pezizomycotina</taxon>
        <taxon>Dothideomycetes</taxon>
        <taxon>Pleosporomycetidae</taxon>
        <taxon>Pleosporales</taxon>
        <taxon>Massarineae</taxon>
        <taxon>Didymosphaeriaceae</taxon>
        <taxon>Pseudopithomyces</taxon>
    </lineage>
</organism>
<dbReference type="PANTHER" id="PTHR46187:SF1">
    <property type="entry name" value="ALKALINE PHYTOCERAMIDASE"/>
    <property type="match status" value="1"/>
</dbReference>
<comment type="cofactor">
    <cofactor evidence="7">
        <name>Zn(2+)</name>
        <dbReference type="ChEBI" id="CHEBI:29105"/>
    </cofactor>
</comment>
<comment type="subcellular location">
    <subcellularLocation>
        <location evidence="1">Membrane</location>
        <topology evidence="1">Multi-pass membrane protein</topology>
    </subcellularLocation>
</comment>
<evidence type="ECO:0000313" key="9">
    <source>
        <dbReference type="EMBL" id="KAK3203699.1"/>
    </source>
</evidence>
<keyword evidence="7" id="KW-0479">Metal-binding</keyword>
<keyword evidence="10" id="KW-1185">Reference proteome</keyword>
<keyword evidence="4" id="KW-0378">Hydrolase</keyword>
<evidence type="ECO:0000256" key="3">
    <source>
        <dbReference type="ARBA" id="ARBA00022692"/>
    </source>
</evidence>
<dbReference type="Proteomes" id="UP001280581">
    <property type="component" value="Unassembled WGS sequence"/>
</dbReference>
<feature type="binding site" evidence="7">
    <location>
        <position position="139"/>
    </location>
    <ligand>
        <name>Zn(2+)</name>
        <dbReference type="ChEBI" id="CHEBI:29105"/>
        <note>catalytic</note>
    </ligand>
</feature>
<evidence type="ECO:0000256" key="5">
    <source>
        <dbReference type="ARBA" id="ARBA00022989"/>
    </source>
</evidence>
<feature type="transmembrane region" description="Helical" evidence="8">
    <location>
        <begin position="89"/>
        <end position="107"/>
    </location>
</feature>
<comment type="similarity">
    <text evidence="2">Belongs to the alkaline ceramidase family.</text>
</comment>
<dbReference type="GO" id="GO:0005789">
    <property type="term" value="C:endoplasmic reticulum membrane"/>
    <property type="evidence" value="ECO:0007669"/>
    <property type="project" value="TreeGrafter"/>
</dbReference>
<reference evidence="9 10" key="1">
    <citation type="submission" date="2021-02" db="EMBL/GenBank/DDBJ databases">
        <title>Genome assembly of Pseudopithomyces chartarum.</title>
        <authorList>
            <person name="Jauregui R."/>
            <person name="Singh J."/>
            <person name="Voisey C."/>
        </authorList>
    </citation>
    <scope>NUCLEOTIDE SEQUENCE [LARGE SCALE GENOMIC DNA]</scope>
    <source>
        <strain evidence="9 10">AGR01</strain>
    </source>
</reference>
<name>A0AAN6LTW1_9PLEO</name>
<comment type="caution">
    <text evidence="9">The sequence shown here is derived from an EMBL/GenBank/DDBJ whole genome shotgun (WGS) entry which is preliminary data.</text>
</comment>
<evidence type="ECO:0000256" key="7">
    <source>
        <dbReference type="PIRSR" id="PIRSR608901-2"/>
    </source>
</evidence>